<feature type="compositionally biased region" description="Low complexity" evidence="3">
    <location>
        <begin position="202"/>
        <end position="221"/>
    </location>
</feature>
<feature type="domain" description="SH3" evidence="4">
    <location>
        <begin position="2"/>
        <end position="65"/>
    </location>
</feature>
<dbReference type="GO" id="GO:0051666">
    <property type="term" value="P:actin cortical patch localization"/>
    <property type="evidence" value="ECO:0000318"/>
    <property type="project" value="GO_Central"/>
</dbReference>
<feature type="compositionally biased region" description="Polar residues" evidence="3">
    <location>
        <begin position="78"/>
        <end position="91"/>
    </location>
</feature>
<dbReference type="GO" id="GO:0051017">
    <property type="term" value="P:actin filament bundle assembly"/>
    <property type="evidence" value="ECO:0000318"/>
    <property type="project" value="GO_Central"/>
</dbReference>
<feature type="compositionally biased region" description="Low complexity" evidence="3">
    <location>
        <begin position="120"/>
        <end position="141"/>
    </location>
</feature>
<dbReference type="GeneID" id="3257045"/>
<dbReference type="InterPro" id="IPR001452">
    <property type="entry name" value="SH3_domain"/>
</dbReference>
<dbReference type="STRING" id="214684.Q5KI87"/>
<feature type="compositionally biased region" description="Acidic residues" evidence="3">
    <location>
        <begin position="720"/>
        <end position="732"/>
    </location>
</feature>
<dbReference type="InterPro" id="IPR036028">
    <property type="entry name" value="SH3-like_dom_sf"/>
</dbReference>
<feature type="compositionally biased region" description="Acidic residues" evidence="3">
    <location>
        <begin position="331"/>
        <end position="340"/>
    </location>
</feature>
<feature type="compositionally biased region" description="Low complexity" evidence="3">
    <location>
        <begin position="453"/>
        <end position="467"/>
    </location>
</feature>
<dbReference type="GO" id="GO:0030479">
    <property type="term" value="C:actin cortical patch"/>
    <property type="evidence" value="ECO:0000318"/>
    <property type="project" value="GO_Central"/>
</dbReference>
<feature type="compositionally biased region" description="Low complexity" evidence="3">
    <location>
        <begin position="1071"/>
        <end position="1082"/>
    </location>
</feature>
<dbReference type="Gene3D" id="2.30.30.40">
    <property type="entry name" value="SH3 Domains"/>
    <property type="match status" value="1"/>
</dbReference>
<feature type="compositionally biased region" description="Basic and acidic residues" evidence="3">
    <location>
        <begin position="317"/>
        <end position="330"/>
    </location>
</feature>
<feature type="compositionally biased region" description="Polar residues" evidence="3">
    <location>
        <begin position="376"/>
        <end position="390"/>
    </location>
</feature>
<dbReference type="SUPFAM" id="SSF50044">
    <property type="entry name" value="SH3-domain"/>
    <property type="match status" value="1"/>
</dbReference>
<dbReference type="KEGG" id="cne:CND03820"/>
<dbReference type="HOGENOM" id="CLU_253178_0_0_1"/>
<name>Q5KI87_CRYD1</name>
<keyword evidence="1 2" id="KW-0728">SH3 domain</keyword>
<dbReference type="RefSeq" id="XP_570166.1">
    <property type="nucleotide sequence ID" value="XM_570166.2"/>
</dbReference>
<keyword evidence="6" id="KW-1185">Reference proteome</keyword>
<evidence type="ECO:0000313" key="6">
    <source>
        <dbReference type="Proteomes" id="UP000002149"/>
    </source>
</evidence>
<feature type="region of interest" description="Disordered" evidence="3">
    <location>
        <begin position="1217"/>
        <end position="1247"/>
    </location>
</feature>
<feature type="compositionally biased region" description="Basic and acidic residues" evidence="3">
    <location>
        <begin position="929"/>
        <end position="940"/>
    </location>
</feature>
<dbReference type="GO" id="GO:0035091">
    <property type="term" value="F:phosphatidylinositol binding"/>
    <property type="evidence" value="ECO:0000318"/>
    <property type="project" value="GO_Central"/>
</dbReference>
<feature type="compositionally biased region" description="Basic and acidic residues" evidence="3">
    <location>
        <begin position="224"/>
        <end position="235"/>
    </location>
</feature>
<feature type="compositionally biased region" description="Basic and acidic residues" evidence="3">
    <location>
        <begin position="142"/>
        <end position="157"/>
    </location>
</feature>
<dbReference type="InParanoid" id="Q5KI87"/>
<dbReference type="Proteomes" id="UP000002149">
    <property type="component" value="Chromosome 4"/>
</dbReference>
<feature type="compositionally biased region" description="Basic and acidic residues" evidence="3">
    <location>
        <begin position="798"/>
        <end position="848"/>
    </location>
</feature>
<feature type="compositionally biased region" description="Basic and acidic residues" evidence="3">
    <location>
        <begin position="744"/>
        <end position="760"/>
    </location>
</feature>
<dbReference type="PaxDb" id="214684-Q5KI87"/>
<feature type="compositionally biased region" description="Basic and acidic residues" evidence="3">
    <location>
        <begin position="525"/>
        <end position="541"/>
    </location>
</feature>
<feature type="compositionally biased region" description="Low complexity" evidence="3">
    <location>
        <begin position="407"/>
        <end position="422"/>
    </location>
</feature>
<dbReference type="eggNOG" id="ENOG502QQMM">
    <property type="taxonomic scope" value="Eukaryota"/>
</dbReference>
<dbReference type="SMART" id="SM00326">
    <property type="entry name" value="SH3"/>
    <property type="match status" value="1"/>
</dbReference>
<protein>
    <submittedName>
        <fullName evidence="5">Myosin I binding protein, putative</fullName>
    </submittedName>
</protein>
<accession>Q5KI87</accession>
<feature type="compositionally biased region" description="Polar residues" evidence="3">
    <location>
        <begin position="1217"/>
        <end position="1230"/>
    </location>
</feature>
<evidence type="ECO:0000256" key="1">
    <source>
        <dbReference type="ARBA" id="ARBA00022443"/>
    </source>
</evidence>
<feature type="compositionally biased region" description="Low complexity" evidence="3">
    <location>
        <begin position="1181"/>
        <end position="1193"/>
    </location>
</feature>
<gene>
    <name evidence="5" type="ordered locus">CND03820</name>
</gene>
<dbReference type="PROSITE" id="PS50002">
    <property type="entry name" value="SH3"/>
    <property type="match status" value="1"/>
</dbReference>
<feature type="region of interest" description="Disordered" evidence="3">
    <location>
        <begin position="64"/>
        <end position="546"/>
    </location>
</feature>
<dbReference type="GO" id="GO:0051015">
    <property type="term" value="F:actin filament binding"/>
    <property type="evidence" value="ECO:0000318"/>
    <property type="project" value="GO_Central"/>
</dbReference>
<feature type="compositionally biased region" description="Basic and acidic residues" evidence="3">
    <location>
        <begin position="190"/>
        <end position="201"/>
    </location>
</feature>
<dbReference type="Pfam" id="PF25459">
    <property type="entry name" value="AIM3_BBC1_C"/>
    <property type="match status" value="1"/>
</dbReference>
<feature type="compositionally biased region" description="Low complexity" evidence="3">
    <location>
        <begin position="346"/>
        <end position="358"/>
    </location>
</feature>
<feature type="compositionally biased region" description="Basic and acidic residues" evidence="3">
    <location>
        <begin position="1098"/>
        <end position="1113"/>
    </location>
</feature>
<dbReference type="EMBL" id="AE017344">
    <property type="protein sequence ID" value="AAW42859.1"/>
    <property type="molecule type" value="Genomic_DNA"/>
</dbReference>
<feature type="compositionally biased region" description="Basic and acidic residues" evidence="3">
    <location>
        <begin position="701"/>
        <end position="714"/>
    </location>
</feature>
<evidence type="ECO:0000313" key="5">
    <source>
        <dbReference type="EMBL" id="AAW42859.1"/>
    </source>
</evidence>
<evidence type="ECO:0000256" key="2">
    <source>
        <dbReference type="PROSITE-ProRule" id="PRU00192"/>
    </source>
</evidence>
<proteinExistence type="predicted"/>
<dbReference type="InterPro" id="IPR057402">
    <property type="entry name" value="AIM3_BBC1_C"/>
</dbReference>
<evidence type="ECO:0000259" key="4">
    <source>
        <dbReference type="PROSITE" id="PS50002"/>
    </source>
</evidence>
<sequence>MSYPYLARTTLKYKSPHATDLSFAKGETIRVTGQSPEDEDWLVGETLDGSHAGGFPKDFVEAIDEGSVEATENESKTGDNTAQQLQPVTQDSSKESERPNILSETDPKAVEVPSELDTGSSEAQAQAQAPAQAPVPASQSESHADDVSRPQSMKDRLAFFTAAQNKPAPPPPVKPKPAAGGLTWSQRQKLRQEQEAKEREGTVAASPATSTPIAAPAPSVPETKPTDNAENKEEQGSAMSAADALTSISKGGSLKERMAALQGVGAFGGGEKKPPPPPPTGKVWKRPTVQEKEPESQDEPEAENQSSDVHEPLPISDEPRALESDSKDEVAKEEETEEEQEKAKRAAIAARMAKLGARGPMGMVPPAKPVKKPTREMTTTAEDKSLTSSEAAGGDTDQVAEAPTIDSKPSAASAKPESVSSPTDAPVTAPPKSIPIAAMPRRTAGPRRRTQTSSANPSSDDVSSPPAETHPVPLAPTEAPASEGVAAPADTEAEPHDRLETVNSKGEPVPPKQMMVYDEEAPLQKTEEQMKQEREAEERGRGIGGLEGAEAAGIAVYKTGEAREELAVESQASQDDMTRVDEPPTGSDTSPNKPFGTDAVMTDSGSGDGKLFSGPRSGEQSVERGGEREDDMSFAQGEVFQASESRPARAAENGIPGENVDPVDIVPLHPAADEGLPGEEDAPPPPPRRGTMTMEDMPLDELEKKHLQEAREEPPAESPVSDDETHEEEEEGASPSPPPSAAHPRGEENLEEGTSDRLEQEGSEMGSKGGDVVTSQAGEEPRVPPPPPRIRKATSSVELREESPTREEAPTSEEEARAFVTETPHRSESHHSETHHSETPAKEAKELPETPAAVGETTVSQEEEEDAARRSGIAARMAKLGGIKFGIPPPHPAKTHSVDTAPAGSDSIPSRSENLSPVEKEAPLAANLEPERPERGEGEGKTASSEEETPEQEAARRRATLARLRAGGALGFGMFNQPSQKEPEEVEEKDATGGEEAFEERGPPPLPLGRPGQETPLSTDEDVGAREEQDEEQVEDVPPPPPARPVINTAYGEGDAHPLSQFVPPRPAVAPPGSAAVPLSPVDPDGMSRSPVESGEGDDIHKAGAASMDDRRLPPLPPAPAPALQQGEYTVGEESGDGNPPPPPPRAGGHRMSVQGGPERGASMSGGSTSGAGRQASLEQPGSPSGSAAPAASQLRMSPEPFAAGGFVAAPSSQTMNLNKQVSSDSQEAPVSSLGRHVSVRQGTRPGYDQLKEASATYGQGVVRAARGIFAQGKKGFYGDGSPSGFVAVVMDSAGVSRPSEDSWGQVIFEQEGGSILRRYDEPRPGDIAAFYDAKLKGKKGLHTYTQHVGSVEEPLVGIVGEFEDRKHKVRVLQVERGVPDEVSYRCEDLKGGKVVIFRAGV</sequence>
<dbReference type="VEuPathDB" id="FungiDB:CND03820"/>
<dbReference type="OMA" id="QWELPSI"/>
<reference evidence="5 6" key="1">
    <citation type="journal article" date="2005" name="Science">
        <title>The genome of the basidiomycetous yeast and human pathogen Cryptococcus neoformans.</title>
        <authorList>
            <person name="Loftus B.J."/>
            <person name="Fung E."/>
            <person name="Roncaglia P."/>
            <person name="Rowley D."/>
            <person name="Amedeo P."/>
            <person name="Bruno D."/>
            <person name="Vamathevan J."/>
            <person name="Miranda M."/>
            <person name="Anderson I.J."/>
            <person name="Fraser J.A."/>
            <person name="Allen J.E."/>
            <person name="Bosdet I.E."/>
            <person name="Brent M.R."/>
            <person name="Chiu R."/>
            <person name="Doering T.L."/>
            <person name="Donlin M.J."/>
            <person name="D'Souza C.A."/>
            <person name="Fox D.S."/>
            <person name="Grinberg V."/>
            <person name="Fu J."/>
            <person name="Fukushima M."/>
            <person name="Haas B.J."/>
            <person name="Huang J.C."/>
            <person name="Janbon G."/>
            <person name="Jones S.J."/>
            <person name="Koo H.L."/>
            <person name="Krzywinski M.I."/>
            <person name="Kwon-Chung J.K."/>
            <person name="Lengeler K.B."/>
            <person name="Maiti R."/>
            <person name="Marra M.A."/>
            <person name="Marra R.E."/>
            <person name="Mathewson C.A."/>
            <person name="Mitchell T.G."/>
            <person name="Pertea M."/>
            <person name="Riggs F.R."/>
            <person name="Salzberg S.L."/>
            <person name="Schein J.E."/>
            <person name="Shvartsbeyn A."/>
            <person name="Shin H."/>
            <person name="Shumway M."/>
            <person name="Specht C.A."/>
            <person name="Suh B.B."/>
            <person name="Tenney A."/>
            <person name="Utterback T.R."/>
            <person name="Wickes B.L."/>
            <person name="Wortman J.R."/>
            <person name="Wye N.H."/>
            <person name="Kronstad J.W."/>
            <person name="Lodge J.K."/>
            <person name="Heitman J."/>
            <person name="Davis R.W."/>
            <person name="Fraser C.M."/>
            <person name="Hyman R.W."/>
        </authorList>
    </citation>
    <scope>NUCLEOTIDE SEQUENCE [LARGE SCALE GENOMIC DNA]</scope>
    <source>
        <strain evidence="6">JEC21 / ATCC MYA-565</strain>
    </source>
</reference>
<dbReference type="OrthoDB" id="207120at2759"/>
<dbReference type="Pfam" id="PF07653">
    <property type="entry name" value="SH3_2"/>
    <property type="match status" value="1"/>
</dbReference>
<feature type="region of interest" description="Disordered" evidence="3">
    <location>
        <begin position="564"/>
        <end position="1194"/>
    </location>
</feature>
<evidence type="ECO:0000256" key="3">
    <source>
        <dbReference type="SAM" id="MobiDB-lite"/>
    </source>
</evidence>
<organism evidence="5 6">
    <name type="scientific">Cryptococcus deneoformans (strain JEC21 / ATCC MYA-565)</name>
    <name type="common">Cryptococcus neoformans var. neoformans serotype D</name>
    <dbReference type="NCBI Taxonomy" id="214684"/>
    <lineage>
        <taxon>Eukaryota</taxon>
        <taxon>Fungi</taxon>
        <taxon>Dikarya</taxon>
        <taxon>Basidiomycota</taxon>
        <taxon>Agaricomycotina</taxon>
        <taxon>Tremellomycetes</taxon>
        <taxon>Tremellales</taxon>
        <taxon>Cryptococcaceae</taxon>
        <taxon>Cryptococcus</taxon>
        <taxon>Cryptococcus neoformans species complex</taxon>
    </lineage>
</organism>
<feature type="compositionally biased region" description="Low complexity" evidence="3">
    <location>
        <begin position="1161"/>
        <end position="1173"/>
    </location>
</feature>